<sequence>MDMSMRLCVSDDEEDEHSLQLQHGIRPAFLAPVRACITRCLPVSVFSSTAQDGHLLQREGTPTCRFASARRKSNNQQVYEACGDSSTHANDSTNAANAVIHLMQTHRKPNFDALLPTKEDPLATQSATSTDPLLTKQGDETGDVFATVPDSLRCFSSAPAPISPSNANFKNINVGLKEIAIFYPGQQIHSSRNSPKDNLWIRINLYPILCVRCHLCNASPYTTIIYPKNCRFSPPLWPFDPGIHTLHRSPSSHRPFAPDKDANHMDSTYVMLLSFLEGGVYIKNKVQRKKWKFKDRTLPPKYSPDPADEPFHQRFAECRMKN</sequence>
<evidence type="ECO:0000313" key="1">
    <source>
        <dbReference type="EMBL" id="KAH7404242.1"/>
    </source>
</evidence>
<dbReference type="Proteomes" id="UP000825935">
    <property type="component" value="Chromosome 15"/>
</dbReference>
<accession>A0A8T2T3E6</accession>
<evidence type="ECO:0000313" key="2">
    <source>
        <dbReference type="Proteomes" id="UP000825935"/>
    </source>
</evidence>
<name>A0A8T2T3E6_CERRI</name>
<dbReference type="AlphaFoldDB" id="A0A8T2T3E6"/>
<dbReference type="EMBL" id="CM035420">
    <property type="protein sequence ID" value="KAH7404242.1"/>
    <property type="molecule type" value="Genomic_DNA"/>
</dbReference>
<comment type="caution">
    <text evidence="1">The sequence shown here is derived from an EMBL/GenBank/DDBJ whole genome shotgun (WGS) entry which is preliminary data.</text>
</comment>
<gene>
    <name evidence="1" type="ORF">KP509_15G017800</name>
</gene>
<keyword evidence="2" id="KW-1185">Reference proteome</keyword>
<proteinExistence type="predicted"/>
<organism evidence="1 2">
    <name type="scientific">Ceratopteris richardii</name>
    <name type="common">Triangle waterfern</name>
    <dbReference type="NCBI Taxonomy" id="49495"/>
    <lineage>
        <taxon>Eukaryota</taxon>
        <taxon>Viridiplantae</taxon>
        <taxon>Streptophyta</taxon>
        <taxon>Embryophyta</taxon>
        <taxon>Tracheophyta</taxon>
        <taxon>Polypodiopsida</taxon>
        <taxon>Polypodiidae</taxon>
        <taxon>Polypodiales</taxon>
        <taxon>Pteridineae</taxon>
        <taxon>Pteridaceae</taxon>
        <taxon>Parkerioideae</taxon>
        <taxon>Ceratopteris</taxon>
    </lineage>
</organism>
<protein>
    <submittedName>
        <fullName evidence="1">Uncharacterized protein</fullName>
    </submittedName>
</protein>
<reference evidence="1" key="1">
    <citation type="submission" date="2021-08" db="EMBL/GenBank/DDBJ databases">
        <title>WGS assembly of Ceratopteris richardii.</title>
        <authorList>
            <person name="Marchant D.B."/>
            <person name="Chen G."/>
            <person name="Jenkins J."/>
            <person name="Shu S."/>
            <person name="Leebens-Mack J."/>
            <person name="Grimwood J."/>
            <person name="Schmutz J."/>
            <person name="Soltis P."/>
            <person name="Soltis D."/>
            <person name="Chen Z.-H."/>
        </authorList>
    </citation>
    <scope>NUCLEOTIDE SEQUENCE</scope>
    <source>
        <strain evidence="1">Whitten #5841</strain>
        <tissue evidence="1">Leaf</tissue>
    </source>
</reference>